<dbReference type="EMBL" id="CM003605">
    <property type="protein sequence ID" value="KYP71577.1"/>
    <property type="molecule type" value="Genomic_DNA"/>
</dbReference>
<gene>
    <name evidence="1" type="ORF">KK1_010842</name>
</gene>
<reference evidence="1 2" key="1">
    <citation type="journal article" date="2012" name="Nat. Biotechnol.">
        <title>Draft genome sequence of pigeonpea (Cajanus cajan), an orphan legume crop of resource-poor farmers.</title>
        <authorList>
            <person name="Varshney R.K."/>
            <person name="Chen W."/>
            <person name="Li Y."/>
            <person name="Bharti A.K."/>
            <person name="Saxena R.K."/>
            <person name="Schlueter J.A."/>
            <person name="Donoghue M.T."/>
            <person name="Azam S."/>
            <person name="Fan G."/>
            <person name="Whaley A.M."/>
            <person name="Farmer A.D."/>
            <person name="Sheridan J."/>
            <person name="Iwata A."/>
            <person name="Tuteja R."/>
            <person name="Penmetsa R.V."/>
            <person name="Wu W."/>
            <person name="Upadhyaya H.D."/>
            <person name="Yang S.P."/>
            <person name="Shah T."/>
            <person name="Saxena K.B."/>
            <person name="Michael T."/>
            <person name="McCombie W.R."/>
            <person name="Yang B."/>
            <person name="Zhang G."/>
            <person name="Yang H."/>
            <person name="Wang J."/>
            <person name="Spillane C."/>
            <person name="Cook D.R."/>
            <person name="May G.D."/>
            <person name="Xu X."/>
            <person name="Jackson S.A."/>
        </authorList>
    </citation>
    <scope>NUCLEOTIDE SEQUENCE [LARGE SCALE GENOMIC DNA]</scope>
    <source>
        <strain evidence="2">cv. Asha</strain>
    </source>
</reference>
<name>A0A151TWY3_CAJCA</name>
<evidence type="ECO:0008006" key="3">
    <source>
        <dbReference type="Google" id="ProtNLM"/>
    </source>
</evidence>
<evidence type="ECO:0000313" key="2">
    <source>
        <dbReference type="Proteomes" id="UP000075243"/>
    </source>
</evidence>
<organism evidence="1 2">
    <name type="scientific">Cajanus cajan</name>
    <name type="common">Pigeon pea</name>
    <name type="synonym">Cajanus indicus</name>
    <dbReference type="NCBI Taxonomy" id="3821"/>
    <lineage>
        <taxon>Eukaryota</taxon>
        <taxon>Viridiplantae</taxon>
        <taxon>Streptophyta</taxon>
        <taxon>Embryophyta</taxon>
        <taxon>Tracheophyta</taxon>
        <taxon>Spermatophyta</taxon>
        <taxon>Magnoliopsida</taxon>
        <taxon>eudicotyledons</taxon>
        <taxon>Gunneridae</taxon>
        <taxon>Pentapetalae</taxon>
        <taxon>rosids</taxon>
        <taxon>fabids</taxon>
        <taxon>Fabales</taxon>
        <taxon>Fabaceae</taxon>
        <taxon>Papilionoideae</taxon>
        <taxon>50 kb inversion clade</taxon>
        <taxon>NPAAA clade</taxon>
        <taxon>indigoferoid/millettioid clade</taxon>
        <taxon>Phaseoleae</taxon>
        <taxon>Cajanus</taxon>
    </lineage>
</organism>
<protein>
    <recommendedName>
        <fullName evidence="3">Retrotransposon gag domain-containing protein</fullName>
    </recommendedName>
</protein>
<proteinExistence type="predicted"/>
<evidence type="ECO:0000313" key="1">
    <source>
        <dbReference type="EMBL" id="KYP71577.1"/>
    </source>
</evidence>
<accession>A0A151TWY3</accession>
<dbReference type="AlphaFoldDB" id="A0A151TWY3"/>
<keyword evidence="2" id="KW-1185">Reference proteome</keyword>
<dbReference type="Proteomes" id="UP000075243">
    <property type="component" value="Chromosome 3"/>
</dbReference>
<sequence length="82" mass="9490">MTVGEYASKFHKFMKYWPYYQNGNNGEDLCAQFENGLRADIRTIVSVFQLINLSTLVSKCRIYEASLKGKHIDTKIHRATKT</sequence>
<dbReference type="Gramene" id="C.cajan_10536.t">
    <property type="protein sequence ID" value="C.cajan_10536.t.cds1"/>
    <property type="gene ID" value="C.cajan_10536"/>
</dbReference>